<sequence length="82" mass="8246">MIWLGEQTRAGSISTSKALLSDMPPRAAGSAPLTPEATMEVLEPVIAGCSPPHGVARVPPDPAPVWRPGPGGGYGSVSGRSG</sequence>
<feature type="region of interest" description="Disordered" evidence="1">
    <location>
        <begin position="53"/>
        <end position="82"/>
    </location>
</feature>
<gene>
    <name evidence="2" type="ORF">GCM10022224_056400</name>
</gene>
<reference evidence="3" key="1">
    <citation type="journal article" date="2019" name="Int. J. Syst. Evol. Microbiol.">
        <title>The Global Catalogue of Microorganisms (GCM) 10K type strain sequencing project: providing services to taxonomists for standard genome sequencing and annotation.</title>
        <authorList>
            <consortium name="The Broad Institute Genomics Platform"/>
            <consortium name="The Broad Institute Genome Sequencing Center for Infectious Disease"/>
            <person name="Wu L."/>
            <person name="Ma J."/>
        </authorList>
    </citation>
    <scope>NUCLEOTIDE SEQUENCE [LARGE SCALE GENOMIC DNA]</scope>
    <source>
        <strain evidence="3">JCM 16904</strain>
    </source>
</reference>
<evidence type="ECO:0000256" key="1">
    <source>
        <dbReference type="SAM" id="MobiDB-lite"/>
    </source>
</evidence>
<dbReference type="EMBL" id="BAAAZP010000101">
    <property type="protein sequence ID" value="GAA3684457.1"/>
    <property type="molecule type" value="Genomic_DNA"/>
</dbReference>
<evidence type="ECO:0000313" key="3">
    <source>
        <dbReference type="Proteomes" id="UP001500902"/>
    </source>
</evidence>
<name>A0ABP7C9I8_9ACTN</name>
<accession>A0ABP7C9I8</accession>
<proteinExistence type="predicted"/>
<evidence type="ECO:0000313" key="2">
    <source>
        <dbReference type="EMBL" id="GAA3684457.1"/>
    </source>
</evidence>
<protein>
    <submittedName>
        <fullName evidence="2">Uncharacterized protein</fullName>
    </submittedName>
</protein>
<dbReference type="Proteomes" id="UP001500902">
    <property type="component" value="Unassembled WGS sequence"/>
</dbReference>
<feature type="compositionally biased region" description="Gly residues" evidence="1">
    <location>
        <begin position="69"/>
        <end position="82"/>
    </location>
</feature>
<keyword evidence="3" id="KW-1185">Reference proteome</keyword>
<organism evidence="2 3">
    <name type="scientific">Nonomuraea antimicrobica</name>
    <dbReference type="NCBI Taxonomy" id="561173"/>
    <lineage>
        <taxon>Bacteria</taxon>
        <taxon>Bacillati</taxon>
        <taxon>Actinomycetota</taxon>
        <taxon>Actinomycetes</taxon>
        <taxon>Streptosporangiales</taxon>
        <taxon>Streptosporangiaceae</taxon>
        <taxon>Nonomuraea</taxon>
    </lineage>
</organism>
<comment type="caution">
    <text evidence="2">The sequence shown here is derived from an EMBL/GenBank/DDBJ whole genome shotgun (WGS) entry which is preliminary data.</text>
</comment>